<dbReference type="Proteomes" id="UP001314241">
    <property type="component" value="Unassembled WGS sequence"/>
</dbReference>
<comment type="caution">
    <text evidence="2">The sequence shown here is derived from an EMBL/GenBank/DDBJ whole genome shotgun (WGS) entry which is preliminary data.</text>
</comment>
<name>A0ABP0ESF5_9LACO</name>
<protein>
    <submittedName>
        <fullName evidence="2">Uncharacterized protein</fullName>
    </submittedName>
</protein>
<keyword evidence="3" id="KW-1185">Reference proteome</keyword>
<sequence>MMYTAGLVFFIFIFTGLALHKLGVHEDYLFQLKNQLNRVERKFNDDRSHFNRSSNSNTSNRNRK</sequence>
<evidence type="ECO:0000313" key="2">
    <source>
        <dbReference type="EMBL" id="CAK8054153.1"/>
    </source>
</evidence>
<organism evidence="2 3">
    <name type="scientific">Eupransor demetentiae</name>
    <dbReference type="NCBI Taxonomy" id="3109584"/>
    <lineage>
        <taxon>Bacteria</taxon>
        <taxon>Bacillati</taxon>
        <taxon>Bacillota</taxon>
        <taxon>Bacilli</taxon>
        <taxon>Lactobacillales</taxon>
        <taxon>Lactobacillaceae</taxon>
        <taxon>Eupransor</taxon>
    </lineage>
</organism>
<feature type="region of interest" description="Disordered" evidence="1">
    <location>
        <begin position="43"/>
        <end position="64"/>
    </location>
</feature>
<evidence type="ECO:0000313" key="3">
    <source>
        <dbReference type="Proteomes" id="UP001314241"/>
    </source>
</evidence>
<reference evidence="2 3" key="1">
    <citation type="submission" date="2024-01" db="EMBL/GenBank/DDBJ databases">
        <authorList>
            <person name="Botero Cardona J."/>
        </authorList>
    </citation>
    <scope>NUCLEOTIDE SEQUENCE [LARGE SCALE GENOMIC DNA]</scope>
    <source>
        <strain evidence="2 3">LMG 33000</strain>
    </source>
</reference>
<accession>A0ABP0ESF5</accession>
<evidence type="ECO:0000256" key="1">
    <source>
        <dbReference type="SAM" id="MobiDB-lite"/>
    </source>
</evidence>
<dbReference type="EMBL" id="CAWVOH010000001">
    <property type="protein sequence ID" value="CAK8054153.1"/>
    <property type="molecule type" value="Genomic_DNA"/>
</dbReference>
<gene>
    <name evidence="2" type="ORF">R54876_GBNLAHCA_00714</name>
</gene>
<proteinExistence type="predicted"/>
<feature type="compositionally biased region" description="Low complexity" evidence="1">
    <location>
        <begin position="51"/>
        <end position="64"/>
    </location>
</feature>